<name>A0A3E2GZV7_SCYLI</name>
<dbReference type="InterPro" id="IPR005152">
    <property type="entry name" value="Lipase_secreted"/>
</dbReference>
<dbReference type="AlphaFoldDB" id="A0A3E2GZV7"/>
<dbReference type="PANTHER" id="PTHR34853:SF1">
    <property type="entry name" value="LIPASE 5"/>
    <property type="match status" value="1"/>
</dbReference>
<evidence type="ECO:0000313" key="2">
    <source>
        <dbReference type="Proteomes" id="UP000258309"/>
    </source>
</evidence>
<sequence length="133" mass="14267">MGVYKNETPTVPVFLYHASQDEIVPYANASTWCTNGASVKFTTFASGGHITTEVIALLDSLEFAKMAFASMITNSCSRNTKLGSSLDPLALGLELEPVLSRLAQILLTAGEEDINILNDIQTLGKTVQSNLIS</sequence>
<reference evidence="1 2" key="1">
    <citation type="submission" date="2018-05" db="EMBL/GenBank/DDBJ databases">
        <title>Draft genome sequence of Scytalidium lignicola DSM 105466, a ubiquitous saprotrophic fungus.</title>
        <authorList>
            <person name="Buettner E."/>
            <person name="Gebauer A.M."/>
            <person name="Hofrichter M."/>
            <person name="Liers C."/>
            <person name="Kellner H."/>
        </authorList>
    </citation>
    <scope>NUCLEOTIDE SEQUENCE [LARGE SCALE GENOMIC DNA]</scope>
    <source>
        <strain evidence="1 2">DSM 105466</strain>
    </source>
</reference>
<accession>A0A3E2GZV7</accession>
<dbReference type="SUPFAM" id="SSF53474">
    <property type="entry name" value="alpha/beta-Hydrolases"/>
    <property type="match status" value="1"/>
</dbReference>
<dbReference type="PANTHER" id="PTHR34853">
    <property type="match status" value="1"/>
</dbReference>
<feature type="non-terminal residue" evidence="1">
    <location>
        <position position="1"/>
    </location>
</feature>
<dbReference type="EMBL" id="NCSJ02000255">
    <property type="protein sequence ID" value="RFU26557.1"/>
    <property type="molecule type" value="Genomic_DNA"/>
</dbReference>
<dbReference type="GO" id="GO:0004806">
    <property type="term" value="F:triacylglycerol lipase activity"/>
    <property type="evidence" value="ECO:0007669"/>
    <property type="project" value="InterPro"/>
</dbReference>
<evidence type="ECO:0000313" key="1">
    <source>
        <dbReference type="EMBL" id="RFU26557.1"/>
    </source>
</evidence>
<keyword evidence="2" id="KW-1185">Reference proteome</keyword>
<organism evidence="1 2">
    <name type="scientific">Scytalidium lignicola</name>
    <name type="common">Hyphomycete</name>
    <dbReference type="NCBI Taxonomy" id="5539"/>
    <lineage>
        <taxon>Eukaryota</taxon>
        <taxon>Fungi</taxon>
        <taxon>Dikarya</taxon>
        <taxon>Ascomycota</taxon>
        <taxon>Pezizomycotina</taxon>
        <taxon>Leotiomycetes</taxon>
        <taxon>Leotiomycetes incertae sedis</taxon>
        <taxon>Scytalidium</taxon>
    </lineage>
</organism>
<gene>
    <name evidence="1" type="ORF">B7463_g9779</name>
</gene>
<comment type="caution">
    <text evidence="1">The sequence shown here is derived from an EMBL/GenBank/DDBJ whole genome shotgun (WGS) entry which is preliminary data.</text>
</comment>
<dbReference type="Gene3D" id="3.40.50.1820">
    <property type="entry name" value="alpha/beta hydrolase"/>
    <property type="match status" value="1"/>
</dbReference>
<dbReference type="Pfam" id="PF03583">
    <property type="entry name" value="LIP"/>
    <property type="match status" value="1"/>
</dbReference>
<proteinExistence type="predicted"/>
<feature type="non-terminal residue" evidence="1">
    <location>
        <position position="133"/>
    </location>
</feature>
<protein>
    <submittedName>
        <fullName evidence="1">Uncharacterized protein</fullName>
    </submittedName>
</protein>
<dbReference type="OrthoDB" id="2373480at2759"/>
<dbReference type="GO" id="GO:0016042">
    <property type="term" value="P:lipid catabolic process"/>
    <property type="evidence" value="ECO:0007669"/>
    <property type="project" value="InterPro"/>
</dbReference>
<dbReference type="Proteomes" id="UP000258309">
    <property type="component" value="Unassembled WGS sequence"/>
</dbReference>
<dbReference type="InterPro" id="IPR029058">
    <property type="entry name" value="AB_hydrolase_fold"/>
</dbReference>